<evidence type="ECO:0000313" key="12">
    <source>
        <dbReference type="EMBL" id="KAK7248104.1"/>
    </source>
</evidence>
<dbReference type="InterPro" id="IPR011992">
    <property type="entry name" value="EF-hand-dom_pair"/>
</dbReference>
<evidence type="ECO:0000256" key="8">
    <source>
        <dbReference type="ARBA" id="ARBA00023303"/>
    </source>
</evidence>
<evidence type="ECO:0000313" key="13">
    <source>
        <dbReference type="Proteomes" id="UP001363151"/>
    </source>
</evidence>
<dbReference type="InterPro" id="IPR018247">
    <property type="entry name" value="EF_Hand_1_Ca_BS"/>
</dbReference>
<name>A0ABR1G4R6_AURAN</name>
<keyword evidence="5 10" id="KW-1133">Transmembrane helix</keyword>
<dbReference type="PANTHER" id="PTHR11003">
    <property type="entry name" value="POTASSIUM CHANNEL, SUBFAMILY K"/>
    <property type="match status" value="1"/>
</dbReference>
<feature type="transmembrane region" description="Helical" evidence="10">
    <location>
        <begin position="157"/>
        <end position="179"/>
    </location>
</feature>
<evidence type="ECO:0000256" key="4">
    <source>
        <dbReference type="ARBA" id="ARBA00022837"/>
    </source>
</evidence>
<feature type="domain" description="EF-hand" evidence="11">
    <location>
        <begin position="295"/>
        <end position="330"/>
    </location>
</feature>
<sequence length="444" mass="49044">MGLENLKRRLYNKISPQRKHQLEKENRPIQNAVENAFTLALYCPRPPRPAPPPRARRRGRASRADSFGSLVLCLGPEQFSVREACYFLTVSMTTVGYGDVSPTTKSAKLFMMVYILIGLAVCLPIAMDAGAYVHTHLMVFLMKLADNNPDDNRSPQWVKGVLAVVEIVLPILFGTGYFVMTTAGDEECAWGNLDALWWTFMTVTTVGYGDLSLCHPKTDMVFLIFFVLFSVVFVTAAITTLSKLGDDIRKEAREAELLASFNIDMIKDLDTDGDGVDKNEYVLGMLAAMGHLDDETILKYKRQFDEYDADGSGKLTKDDLDLIDAKYKASAEASRSKVGRDLSMSEALERAALHAIDTTEALIEGVEDKLEAAEETIVKAGQRMTGASEADIVEAMEKKKERKARKKERKAAKKRAAAAADNRAADAFCCLNPEMPADDAAARV</sequence>
<dbReference type="Gene3D" id="1.10.238.10">
    <property type="entry name" value="EF-hand"/>
    <property type="match status" value="1"/>
</dbReference>
<dbReference type="InterPro" id="IPR002048">
    <property type="entry name" value="EF_hand_dom"/>
</dbReference>
<evidence type="ECO:0000256" key="6">
    <source>
        <dbReference type="ARBA" id="ARBA00023065"/>
    </source>
</evidence>
<dbReference type="InterPro" id="IPR003280">
    <property type="entry name" value="2pore_dom_K_chnl"/>
</dbReference>
<dbReference type="Proteomes" id="UP001363151">
    <property type="component" value="Unassembled WGS sequence"/>
</dbReference>
<reference evidence="12 13" key="1">
    <citation type="submission" date="2024-03" db="EMBL/GenBank/DDBJ databases">
        <title>Aureococcus anophagefferens CCMP1851 and Kratosvirus quantuckense: Draft genome of a second virus-susceptible host strain in the model system.</title>
        <authorList>
            <person name="Chase E."/>
            <person name="Truchon A.R."/>
            <person name="Schepens W."/>
            <person name="Wilhelm S.W."/>
        </authorList>
    </citation>
    <scope>NUCLEOTIDE SEQUENCE [LARGE SCALE GENOMIC DNA]</scope>
    <source>
        <strain evidence="12 13">CCMP1851</strain>
    </source>
</reference>
<comment type="caution">
    <text evidence="12">The sequence shown here is derived from an EMBL/GenBank/DDBJ whole genome shotgun (WGS) entry which is preliminary data.</text>
</comment>
<feature type="compositionally biased region" description="Basic residues" evidence="9">
    <location>
        <begin position="400"/>
        <end position="416"/>
    </location>
</feature>
<evidence type="ECO:0000256" key="7">
    <source>
        <dbReference type="ARBA" id="ARBA00023136"/>
    </source>
</evidence>
<evidence type="ECO:0000256" key="3">
    <source>
        <dbReference type="ARBA" id="ARBA00022692"/>
    </source>
</evidence>
<proteinExistence type="predicted"/>
<keyword evidence="3 10" id="KW-0812">Transmembrane</keyword>
<dbReference type="GO" id="GO:0034220">
    <property type="term" value="P:monoatomic ion transmembrane transport"/>
    <property type="evidence" value="ECO:0007669"/>
    <property type="project" value="UniProtKB-KW"/>
</dbReference>
<feature type="transmembrane region" description="Helical" evidence="10">
    <location>
        <begin position="220"/>
        <end position="241"/>
    </location>
</feature>
<dbReference type="PANTHER" id="PTHR11003:SF291">
    <property type="entry name" value="IP11374P"/>
    <property type="match status" value="1"/>
</dbReference>
<accession>A0ABR1G4R6</accession>
<organism evidence="12 13">
    <name type="scientific">Aureococcus anophagefferens</name>
    <name type="common">Harmful bloom alga</name>
    <dbReference type="NCBI Taxonomy" id="44056"/>
    <lineage>
        <taxon>Eukaryota</taxon>
        <taxon>Sar</taxon>
        <taxon>Stramenopiles</taxon>
        <taxon>Ochrophyta</taxon>
        <taxon>Pelagophyceae</taxon>
        <taxon>Pelagomonadales</taxon>
        <taxon>Pelagomonadaceae</taxon>
        <taxon>Aureococcus</taxon>
    </lineage>
</organism>
<dbReference type="PRINTS" id="PR01333">
    <property type="entry name" value="2POREKCHANEL"/>
</dbReference>
<dbReference type="EMBL" id="JBBJCI010000120">
    <property type="protein sequence ID" value="KAK7248104.1"/>
    <property type="molecule type" value="Genomic_DNA"/>
</dbReference>
<keyword evidence="8 12" id="KW-0407">Ion channel</keyword>
<dbReference type="SUPFAM" id="SSF81324">
    <property type="entry name" value="Voltage-gated potassium channels"/>
    <property type="match status" value="2"/>
</dbReference>
<keyword evidence="7 10" id="KW-0472">Membrane</keyword>
<keyword evidence="2" id="KW-0813">Transport</keyword>
<evidence type="ECO:0000256" key="10">
    <source>
        <dbReference type="SAM" id="Phobius"/>
    </source>
</evidence>
<dbReference type="Gene3D" id="1.10.287.70">
    <property type="match status" value="2"/>
</dbReference>
<keyword evidence="6" id="KW-0406">Ion transport</keyword>
<evidence type="ECO:0000259" key="11">
    <source>
        <dbReference type="PROSITE" id="PS50222"/>
    </source>
</evidence>
<dbReference type="PROSITE" id="PS50222">
    <property type="entry name" value="EF_HAND_2"/>
    <property type="match status" value="2"/>
</dbReference>
<feature type="region of interest" description="Disordered" evidence="9">
    <location>
        <begin position="398"/>
        <end position="418"/>
    </location>
</feature>
<dbReference type="PROSITE" id="PS00018">
    <property type="entry name" value="EF_HAND_1"/>
    <property type="match status" value="1"/>
</dbReference>
<keyword evidence="13" id="KW-1185">Reference proteome</keyword>
<dbReference type="Pfam" id="PF07885">
    <property type="entry name" value="Ion_trans_2"/>
    <property type="match status" value="2"/>
</dbReference>
<evidence type="ECO:0000256" key="9">
    <source>
        <dbReference type="SAM" id="MobiDB-lite"/>
    </source>
</evidence>
<feature type="transmembrane region" description="Helical" evidence="10">
    <location>
        <begin position="113"/>
        <end position="137"/>
    </location>
</feature>
<evidence type="ECO:0000256" key="2">
    <source>
        <dbReference type="ARBA" id="ARBA00022448"/>
    </source>
</evidence>
<dbReference type="InterPro" id="IPR013099">
    <property type="entry name" value="K_chnl_dom"/>
</dbReference>
<evidence type="ECO:0000256" key="5">
    <source>
        <dbReference type="ARBA" id="ARBA00022989"/>
    </source>
</evidence>
<evidence type="ECO:0000256" key="1">
    <source>
        <dbReference type="ARBA" id="ARBA00004141"/>
    </source>
</evidence>
<keyword evidence="4" id="KW-0106">Calcium</keyword>
<protein>
    <submittedName>
        <fullName evidence="12">Potassium channel</fullName>
    </submittedName>
</protein>
<feature type="domain" description="EF-hand" evidence="11">
    <location>
        <begin position="264"/>
        <end position="291"/>
    </location>
</feature>
<feature type="transmembrane region" description="Helical" evidence="10">
    <location>
        <begin position="191"/>
        <end position="208"/>
    </location>
</feature>
<comment type="subcellular location">
    <subcellularLocation>
        <location evidence="1">Membrane</location>
        <topology evidence="1">Multi-pass membrane protein</topology>
    </subcellularLocation>
</comment>
<gene>
    <name evidence="12" type="ORF">SO694_00080033</name>
</gene>
<dbReference type="SUPFAM" id="SSF47473">
    <property type="entry name" value="EF-hand"/>
    <property type="match status" value="1"/>
</dbReference>